<proteinExistence type="predicted"/>
<dbReference type="InterPro" id="IPR015946">
    <property type="entry name" value="KH_dom-like_a/b"/>
</dbReference>
<protein>
    <submittedName>
        <fullName evidence="1">OsmC family protein</fullName>
        <ecNumber evidence="1">1.11.1.-</ecNumber>
    </submittedName>
</protein>
<accession>A0ABW4KFG8</accession>
<organism evidence="1 2">
    <name type="scientific">Siminovitchia sediminis</name>
    <dbReference type="NCBI Taxonomy" id="1274353"/>
    <lineage>
        <taxon>Bacteria</taxon>
        <taxon>Bacillati</taxon>
        <taxon>Bacillota</taxon>
        <taxon>Bacilli</taxon>
        <taxon>Bacillales</taxon>
        <taxon>Bacillaceae</taxon>
        <taxon>Siminovitchia</taxon>
    </lineage>
</organism>
<evidence type="ECO:0000313" key="1">
    <source>
        <dbReference type="EMBL" id="MFD1706291.1"/>
    </source>
</evidence>
<keyword evidence="2" id="KW-1185">Reference proteome</keyword>
<dbReference type="EMBL" id="JBHUEO010000012">
    <property type="protein sequence ID" value="MFD1706291.1"/>
    <property type="molecule type" value="Genomic_DNA"/>
</dbReference>
<dbReference type="PANTHER" id="PTHR35368">
    <property type="entry name" value="HYDROPEROXIDE REDUCTASE"/>
    <property type="match status" value="1"/>
</dbReference>
<dbReference type="InterPro" id="IPR003718">
    <property type="entry name" value="OsmC/Ohr_fam"/>
</dbReference>
<keyword evidence="1" id="KW-0560">Oxidoreductase</keyword>
<dbReference type="EC" id="1.11.1.-" evidence="1"/>
<dbReference type="InterPro" id="IPR036102">
    <property type="entry name" value="OsmC/Ohrsf"/>
</dbReference>
<evidence type="ECO:0000313" key="2">
    <source>
        <dbReference type="Proteomes" id="UP001597301"/>
    </source>
</evidence>
<dbReference type="GO" id="GO:0004601">
    <property type="term" value="F:peroxidase activity"/>
    <property type="evidence" value="ECO:0007669"/>
    <property type="project" value="UniProtKB-KW"/>
</dbReference>
<dbReference type="RefSeq" id="WP_380772882.1">
    <property type="nucleotide sequence ID" value="NZ_JBHUEO010000012.1"/>
</dbReference>
<reference evidence="2" key="1">
    <citation type="journal article" date="2019" name="Int. J. Syst. Evol. Microbiol.">
        <title>The Global Catalogue of Microorganisms (GCM) 10K type strain sequencing project: providing services to taxonomists for standard genome sequencing and annotation.</title>
        <authorList>
            <consortium name="The Broad Institute Genomics Platform"/>
            <consortium name="The Broad Institute Genome Sequencing Center for Infectious Disease"/>
            <person name="Wu L."/>
            <person name="Ma J."/>
        </authorList>
    </citation>
    <scope>NUCLEOTIDE SEQUENCE [LARGE SCALE GENOMIC DNA]</scope>
    <source>
        <strain evidence="2">CGMCC 1.12295</strain>
    </source>
</reference>
<dbReference type="PANTHER" id="PTHR35368:SF1">
    <property type="entry name" value="HYDROPEROXIDE REDUCTASE"/>
    <property type="match status" value="1"/>
</dbReference>
<dbReference type="Proteomes" id="UP001597301">
    <property type="component" value="Unassembled WGS sequence"/>
</dbReference>
<dbReference type="SUPFAM" id="SSF82784">
    <property type="entry name" value="OsmC-like"/>
    <property type="match status" value="1"/>
</dbReference>
<comment type="caution">
    <text evidence="1">The sequence shown here is derived from an EMBL/GenBank/DDBJ whole genome shotgun (WGS) entry which is preliminary data.</text>
</comment>
<name>A0ABW4KFG8_9BACI</name>
<gene>
    <name evidence="1" type="ORF">ACFSCZ_05910</name>
</gene>
<dbReference type="InterPro" id="IPR052924">
    <property type="entry name" value="OsmC/Ohr_hydroprdx_reductase"/>
</dbReference>
<dbReference type="Pfam" id="PF02566">
    <property type="entry name" value="OsmC"/>
    <property type="match status" value="1"/>
</dbReference>
<dbReference type="Gene3D" id="3.30.300.20">
    <property type="match status" value="1"/>
</dbReference>
<keyword evidence="1" id="KW-0575">Peroxidase</keyword>
<sequence length="184" mass="20551">MKTKQLNDINIPALNNYIEEITGNPDQAMVDYNIKLEWQGGTKSKVTTKGMTFGEQQIKRDFTFVVDEPPQLLGEDTHPTPQEYLLAGMGSCMMVGYAVGASMMGIELEKLEIEMEAGLNLRGFLEVDPEAPIGFKGVTYTIRVKGNGTKEQFEKIHEKVINYSPNRANITDSIHVIPNLVIEE</sequence>